<dbReference type="EMBL" id="RQGM01000030">
    <property type="protein sequence ID" value="TGL85312.1"/>
    <property type="molecule type" value="Genomic_DNA"/>
</dbReference>
<reference evidence="2 3" key="1">
    <citation type="journal article" date="2019" name="PLoS Negl. Trop. Dis.">
        <title>Revisiting the worldwide diversity of Leptospira species in the environment.</title>
        <authorList>
            <person name="Vincent A.T."/>
            <person name="Schiettekatte O."/>
            <person name="Bourhy P."/>
            <person name="Veyrier F.J."/>
            <person name="Picardeau M."/>
        </authorList>
    </citation>
    <scope>NUCLEOTIDE SEQUENCE [LARGE SCALE GENOMIC DNA]</scope>
    <source>
        <strain evidence="2 3">201702445</strain>
    </source>
</reference>
<dbReference type="PROSITE" id="PS51257">
    <property type="entry name" value="PROKAR_LIPOPROTEIN"/>
    <property type="match status" value="1"/>
</dbReference>
<dbReference type="Proteomes" id="UP000297613">
    <property type="component" value="Unassembled WGS sequence"/>
</dbReference>
<evidence type="ECO:0000313" key="2">
    <source>
        <dbReference type="EMBL" id="TGL85312.1"/>
    </source>
</evidence>
<feature type="region of interest" description="Disordered" evidence="1">
    <location>
        <begin position="259"/>
        <end position="294"/>
    </location>
</feature>
<dbReference type="AlphaFoldDB" id="A0A6N4QUA9"/>
<gene>
    <name evidence="2" type="ORF">EHQ83_08365</name>
</gene>
<organism evidence="2 3">
    <name type="scientific">Leptospira yasudae</name>
    <dbReference type="NCBI Taxonomy" id="2202201"/>
    <lineage>
        <taxon>Bacteria</taxon>
        <taxon>Pseudomonadati</taxon>
        <taxon>Spirochaetota</taxon>
        <taxon>Spirochaetia</taxon>
        <taxon>Leptospirales</taxon>
        <taxon>Leptospiraceae</taxon>
        <taxon>Leptospira</taxon>
    </lineage>
</organism>
<accession>A0A6N4QUA9</accession>
<name>A0A6N4QUA9_9LEPT</name>
<evidence type="ECO:0000313" key="3">
    <source>
        <dbReference type="Proteomes" id="UP000297613"/>
    </source>
</evidence>
<dbReference type="RefSeq" id="WP_135571819.1">
    <property type="nucleotide sequence ID" value="NZ_RQGK01000072.1"/>
</dbReference>
<evidence type="ECO:0000256" key="1">
    <source>
        <dbReference type="SAM" id="MobiDB-lite"/>
    </source>
</evidence>
<sequence length="294" mass="32877">MKFSIAFALKSLVLSSAFLFYSCSFLIWKNSSLSLERGWSSSGKEIVQMETLYEEKDSWNPLMGTTLKRNYRSLIRIFDPNVASPPLEQIPFSSWILPGSVYYHSGSKSVYWIGGKDDEYGSFSRIPAGIRLADKQNIPFSLYLQPGQIPIQLVPSPNGNSLALIVAVLDNDLEFLKPELIWLDRNEDSSLSANARIDLPEWKETPGHRIRWSERSDKIYIQISESVFTVPSGKKNLQKAAEFPTCFVPATSFGSVGVSPSSENATAVEKNKASSFSDSPKIRNTKQIRDCSAK</sequence>
<comment type="caution">
    <text evidence="2">The sequence shown here is derived from an EMBL/GenBank/DDBJ whole genome shotgun (WGS) entry which is preliminary data.</text>
</comment>
<protein>
    <recommendedName>
        <fullName evidence="4">Lipoprotein</fullName>
    </recommendedName>
</protein>
<evidence type="ECO:0008006" key="4">
    <source>
        <dbReference type="Google" id="ProtNLM"/>
    </source>
</evidence>
<proteinExistence type="predicted"/>